<feature type="transmembrane region" description="Helical" evidence="1">
    <location>
        <begin position="368"/>
        <end position="389"/>
    </location>
</feature>
<proteinExistence type="predicted"/>
<dbReference type="PANTHER" id="PTHR45985">
    <property type="match status" value="1"/>
</dbReference>
<feature type="signal peptide" evidence="2">
    <location>
        <begin position="1"/>
        <end position="20"/>
    </location>
</feature>
<dbReference type="EMBL" id="JAODUO010000319">
    <property type="protein sequence ID" value="KAK2183214.1"/>
    <property type="molecule type" value="Genomic_DNA"/>
</dbReference>
<dbReference type="Gene3D" id="3.20.20.370">
    <property type="entry name" value="Glycoside hydrolase/deacetylase"/>
    <property type="match status" value="1"/>
</dbReference>
<dbReference type="PANTHER" id="PTHR45985:SF8">
    <property type="entry name" value="CHITIN DEACETYLASE-LIKE 9, ISOFORM A"/>
    <property type="match status" value="1"/>
</dbReference>
<accession>A0AAD9L4I3</accession>
<dbReference type="SUPFAM" id="SSF88713">
    <property type="entry name" value="Glycoside hydrolase/deacetylase"/>
    <property type="match status" value="1"/>
</dbReference>
<dbReference type="InterPro" id="IPR052740">
    <property type="entry name" value="CE4"/>
</dbReference>
<feature type="chain" id="PRO_5042224837" evidence="2">
    <location>
        <begin position="21"/>
        <end position="400"/>
    </location>
</feature>
<gene>
    <name evidence="3" type="ORF">NP493_320g02062</name>
</gene>
<organism evidence="3 4">
    <name type="scientific">Ridgeia piscesae</name>
    <name type="common">Tubeworm</name>
    <dbReference type="NCBI Taxonomy" id="27915"/>
    <lineage>
        <taxon>Eukaryota</taxon>
        <taxon>Metazoa</taxon>
        <taxon>Spiralia</taxon>
        <taxon>Lophotrochozoa</taxon>
        <taxon>Annelida</taxon>
        <taxon>Polychaeta</taxon>
        <taxon>Sedentaria</taxon>
        <taxon>Canalipalpata</taxon>
        <taxon>Sabellida</taxon>
        <taxon>Siboglinidae</taxon>
        <taxon>Ridgeia</taxon>
    </lineage>
</organism>
<dbReference type="AlphaFoldDB" id="A0AAD9L4I3"/>
<evidence type="ECO:0000313" key="4">
    <source>
        <dbReference type="Proteomes" id="UP001209878"/>
    </source>
</evidence>
<dbReference type="GO" id="GO:0005975">
    <property type="term" value="P:carbohydrate metabolic process"/>
    <property type="evidence" value="ECO:0007669"/>
    <property type="project" value="InterPro"/>
</dbReference>
<keyword evidence="1" id="KW-0812">Transmembrane</keyword>
<dbReference type="InterPro" id="IPR011330">
    <property type="entry name" value="Glyco_hydro/deAcase_b/a-brl"/>
</dbReference>
<evidence type="ECO:0000256" key="2">
    <source>
        <dbReference type="SAM" id="SignalP"/>
    </source>
</evidence>
<evidence type="ECO:0000313" key="3">
    <source>
        <dbReference type="EMBL" id="KAK2183214.1"/>
    </source>
</evidence>
<evidence type="ECO:0000256" key="1">
    <source>
        <dbReference type="SAM" id="Phobius"/>
    </source>
</evidence>
<sequence length="400" mass="45804">MAFLLLPVLALAGLLGAIDASFDTCDFNCELPRCYCNNYKIPGGLSAPETPQMVLFTFSDRVSGNLRKTLIDIFPDSLRNPQNDCPVSLTIFVLGSGSDYCAVHKLYVRGHEIATYGINRTGNTEEWTEFDWEKQFIDHAEEMVEKAFLPDDHVRGARTPLQKPGGDNQYNTLYGKGFMYDSTLLGGAKSLEEEQLPPWPVTLDIPWGNRFQCLTPRCPTKSYDGFWELPILRLINPENGRMCAFLDDCVVSLRTPNDVYRLLYLNFRHHYDTNRAPMMINLATKTLKNKVAVAGLKMFLQTIVSDGHDDTFLVTFQDVIAWMESPQPISKVGDLWICPPRKFHRCDTEDDIAARTRGVKPVSPFRSILFVDQLWIFQMVFLMVSYFIVRRYDRLKYKKT</sequence>
<keyword evidence="1" id="KW-1133">Transmembrane helix</keyword>
<comment type="caution">
    <text evidence="3">The sequence shown here is derived from an EMBL/GenBank/DDBJ whole genome shotgun (WGS) entry which is preliminary data.</text>
</comment>
<keyword evidence="2" id="KW-0732">Signal</keyword>
<name>A0AAD9L4I3_RIDPI</name>
<protein>
    <submittedName>
        <fullName evidence="3">Uncharacterized protein</fullName>
    </submittedName>
</protein>
<reference evidence="3" key="1">
    <citation type="journal article" date="2023" name="Mol. Biol. Evol.">
        <title>Third-Generation Sequencing Reveals the Adaptive Role of the Epigenome in Three Deep-Sea Polychaetes.</title>
        <authorList>
            <person name="Perez M."/>
            <person name="Aroh O."/>
            <person name="Sun Y."/>
            <person name="Lan Y."/>
            <person name="Juniper S.K."/>
            <person name="Young C.R."/>
            <person name="Angers B."/>
            <person name="Qian P.Y."/>
        </authorList>
    </citation>
    <scope>NUCLEOTIDE SEQUENCE</scope>
    <source>
        <strain evidence="3">R07B-5</strain>
    </source>
</reference>
<dbReference type="Proteomes" id="UP001209878">
    <property type="component" value="Unassembled WGS sequence"/>
</dbReference>
<keyword evidence="4" id="KW-1185">Reference proteome</keyword>
<keyword evidence="1" id="KW-0472">Membrane</keyword>